<organism evidence="1">
    <name type="scientific">marine metagenome</name>
    <dbReference type="NCBI Taxonomy" id="408172"/>
    <lineage>
        <taxon>unclassified sequences</taxon>
        <taxon>metagenomes</taxon>
        <taxon>ecological metagenomes</taxon>
    </lineage>
</organism>
<dbReference type="EMBL" id="UINC01091253">
    <property type="protein sequence ID" value="SVC43875.1"/>
    <property type="molecule type" value="Genomic_DNA"/>
</dbReference>
<reference evidence="1" key="1">
    <citation type="submission" date="2018-05" db="EMBL/GenBank/DDBJ databases">
        <authorList>
            <person name="Lanie J.A."/>
            <person name="Ng W.-L."/>
            <person name="Kazmierczak K.M."/>
            <person name="Andrzejewski T.M."/>
            <person name="Davidsen T.M."/>
            <person name="Wayne K.J."/>
            <person name="Tettelin H."/>
            <person name="Glass J.I."/>
            <person name="Rusch D."/>
            <person name="Podicherti R."/>
            <person name="Tsui H.-C.T."/>
            <person name="Winkler M.E."/>
        </authorList>
    </citation>
    <scope>NUCLEOTIDE SEQUENCE</scope>
</reference>
<proteinExistence type="predicted"/>
<accession>A0A382M7A4</accession>
<evidence type="ECO:0008006" key="2">
    <source>
        <dbReference type="Google" id="ProtNLM"/>
    </source>
</evidence>
<gene>
    <name evidence="1" type="ORF">METZ01_LOCUS296729</name>
</gene>
<dbReference type="AlphaFoldDB" id="A0A382M7A4"/>
<evidence type="ECO:0000313" key="1">
    <source>
        <dbReference type="EMBL" id="SVC43875.1"/>
    </source>
</evidence>
<sequence>MKNKCRACKGETSQKGFLFKCVNKDCGAVFWHRKILSENLENDSVFKKQLSLAEIPPTKNKDHFVYVIQLSRKENEVEDSVYVGRTWRHPYERYLWHLSNKNKQGSSHVIKRGKVMINFEGPMSQQKAEKREPELAEELKDKFIVYWG</sequence>
<protein>
    <recommendedName>
        <fullName evidence="2">GIY-YIG domain-containing protein</fullName>
    </recommendedName>
</protein>
<name>A0A382M7A4_9ZZZZ</name>